<feature type="transmembrane region" description="Helical" evidence="1">
    <location>
        <begin position="81"/>
        <end position="102"/>
    </location>
</feature>
<feature type="transmembrane region" description="Helical" evidence="1">
    <location>
        <begin position="41"/>
        <end position="60"/>
    </location>
</feature>
<sequence length="110" mass="12148">MGAKKDKTKKTTALKADEIGSINRKFEADSQERKEFGRSSWMALIVPAVGTFAVLSSLVLNIVRTYKKHGFPEDTFRTRDLVIVAIPALLIGFATLEAMEILDPDHVGDV</sequence>
<keyword evidence="1" id="KW-1133">Transmembrane helix</keyword>
<keyword evidence="1" id="KW-0472">Membrane</keyword>
<keyword evidence="1" id="KW-0812">Transmembrane</keyword>
<dbReference type="AlphaFoldDB" id="A0A382CCM6"/>
<accession>A0A382CCM6</accession>
<organism evidence="2">
    <name type="scientific">marine metagenome</name>
    <dbReference type="NCBI Taxonomy" id="408172"/>
    <lineage>
        <taxon>unclassified sequences</taxon>
        <taxon>metagenomes</taxon>
        <taxon>ecological metagenomes</taxon>
    </lineage>
</organism>
<protein>
    <submittedName>
        <fullName evidence="2">Uncharacterized protein</fullName>
    </submittedName>
</protein>
<gene>
    <name evidence="2" type="ORF">METZ01_LOCUS176498</name>
</gene>
<proteinExistence type="predicted"/>
<name>A0A382CCM6_9ZZZZ</name>
<evidence type="ECO:0000256" key="1">
    <source>
        <dbReference type="SAM" id="Phobius"/>
    </source>
</evidence>
<evidence type="ECO:0000313" key="2">
    <source>
        <dbReference type="EMBL" id="SVB23644.1"/>
    </source>
</evidence>
<dbReference type="EMBL" id="UINC01033802">
    <property type="protein sequence ID" value="SVB23644.1"/>
    <property type="molecule type" value="Genomic_DNA"/>
</dbReference>
<reference evidence="2" key="1">
    <citation type="submission" date="2018-05" db="EMBL/GenBank/DDBJ databases">
        <authorList>
            <person name="Lanie J.A."/>
            <person name="Ng W.-L."/>
            <person name="Kazmierczak K.M."/>
            <person name="Andrzejewski T.M."/>
            <person name="Davidsen T.M."/>
            <person name="Wayne K.J."/>
            <person name="Tettelin H."/>
            <person name="Glass J.I."/>
            <person name="Rusch D."/>
            <person name="Podicherti R."/>
            <person name="Tsui H.-C.T."/>
            <person name="Winkler M.E."/>
        </authorList>
    </citation>
    <scope>NUCLEOTIDE SEQUENCE</scope>
</reference>